<evidence type="ECO:0000313" key="14">
    <source>
        <dbReference type="EMBL" id="RIX31742.1"/>
    </source>
</evidence>
<evidence type="ECO:0000256" key="9">
    <source>
        <dbReference type="ARBA" id="ARBA00023010"/>
    </source>
</evidence>
<proteinExistence type="inferred from homology"/>
<comment type="similarity">
    <text evidence="2 12">Belongs to the SecG family.</text>
</comment>
<comment type="subcellular location">
    <subcellularLocation>
        <location evidence="1 12">Cell membrane</location>
        <topology evidence="1 12">Multi-pass membrane protein</topology>
    </subcellularLocation>
</comment>
<evidence type="ECO:0000256" key="7">
    <source>
        <dbReference type="ARBA" id="ARBA00022927"/>
    </source>
</evidence>
<dbReference type="OrthoDB" id="7392242at2"/>
<evidence type="ECO:0000256" key="3">
    <source>
        <dbReference type="ARBA" id="ARBA00017876"/>
    </source>
</evidence>
<feature type="transmembrane region" description="Helical" evidence="12">
    <location>
        <begin position="51"/>
        <end position="73"/>
    </location>
</feature>
<reference evidence="14 15" key="1">
    <citation type="submission" date="2018-09" db="EMBL/GenBank/DDBJ databases">
        <title>Sphingomonas sp. DAC4.</title>
        <authorList>
            <person name="Seo T."/>
        </authorList>
    </citation>
    <scope>NUCLEOTIDE SEQUENCE [LARGE SCALE GENOMIC DNA]</scope>
    <source>
        <strain evidence="14 15">DAC4</strain>
    </source>
</reference>
<dbReference type="NCBIfam" id="TIGR00810">
    <property type="entry name" value="secG"/>
    <property type="match status" value="1"/>
</dbReference>
<keyword evidence="8 12" id="KW-1133">Transmembrane helix</keyword>
<keyword evidence="10 12" id="KW-0472">Membrane</keyword>
<evidence type="ECO:0000313" key="15">
    <source>
        <dbReference type="Proteomes" id="UP000285023"/>
    </source>
</evidence>
<protein>
    <recommendedName>
        <fullName evidence="3 12">Protein-export membrane protein SecG</fullName>
    </recommendedName>
</protein>
<dbReference type="InterPro" id="IPR004692">
    <property type="entry name" value="SecG"/>
</dbReference>
<dbReference type="GO" id="GO:0015450">
    <property type="term" value="F:protein-transporting ATPase activity"/>
    <property type="evidence" value="ECO:0007669"/>
    <property type="project" value="UniProtKB-UniRule"/>
</dbReference>
<comment type="caution">
    <text evidence="12">Lacks conserved residue(s) required for the propagation of feature annotation.</text>
</comment>
<name>A0A418Q109_9SPHN</name>
<keyword evidence="5 12" id="KW-1003">Cell membrane</keyword>
<evidence type="ECO:0000256" key="4">
    <source>
        <dbReference type="ARBA" id="ARBA00022448"/>
    </source>
</evidence>
<sequence>MFTFLLIVQTIVAAALVAVILMQRSEGGGLGVGGSSAGLMTARGAADFLTRATAILGAIFIILSILLAAIAGVSREATTVDTSLAKEQPFQQTAPIQQAPGAPATVPAGNETSPAVPLAQ</sequence>
<dbReference type="Proteomes" id="UP000285023">
    <property type="component" value="Unassembled WGS sequence"/>
</dbReference>
<dbReference type="RefSeq" id="WP_119530997.1">
    <property type="nucleotide sequence ID" value="NZ_QXTF01000001.1"/>
</dbReference>
<evidence type="ECO:0000256" key="8">
    <source>
        <dbReference type="ARBA" id="ARBA00022989"/>
    </source>
</evidence>
<keyword evidence="15" id="KW-1185">Reference proteome</keyword>
<evidence type="ECO:0000256" key="2">
    <source>
        <dbReference type="ARBA" id="ARBA00008445"/>
    </source>
</evidence>
<evidence type="ECO:0000256" key="12">
    <source>
        <dbReference type="RuleBase" id="RU365087"/>
    </source>
</evidence>
<dbReference type="PANTHER" id="PTHR34182">
    <property type="entry name" value="PROTEIN-EXPORT MEMBRANE PROTEIN SECG"/>
    <property type="match status" value="1"/>
</dbReference>
<evidence type="ECO:0000256" key="11">
    <source>
        <dbReference type="ARBA" id="ARBA00025182"/>
    </source>
</evidence>
<evidence type="ECO:0000256" key="6">
    <source>
        <dbReference type="ARBA" id="ARBA00022692"/>
    </source>
</evidence>
<evidence type="ECO:0000256" key="10">
    <source>
        <dbReference type="ARBA" id="ARBA00023136"/>
    </source>
</evidence>
<keyword evidence="7 12" id="KW-0653">Protein transport</keyword>
<evidence type="ECO:0000256" key="5">
    <source>
        <dbReference type="ARBA" id="ARBA00022475"/>
    </source>
</evidence>
<dbReference type="GO" id="GO:0043952">
    <property type="term" value="P:protein transport by the Sec complex"/>
    <property type="evidence" value="ECO:0007669"/>
    <property type="project" value="TreeGrafter"/>
</dbReference>
<dbReference type="Pfam" id="PF03840">
    <property type="entry name" value="SecG"/>
    <property type="match status" value="1"/>
</dbReference>
<dbReference type="GO" id="GO:0065002">
    <property type="term" value="P:intracellular protein transmembrane transport"/>
    <property type="evidence" value="ECO:0007669"/>
    <property type="project" value="TreeGrafter"/>
</dbReference>
<dbReference type="PRINTS" id="PR01651">
    <property type="entry name" value="SECGEXPORT"/>
</dbReference>
<dbReference type="AlphaFoldDB" id="A0A418Q109"/>
<dbReference type="PANTHER" id="PTHR34182:SF1">
    <property type="entry name" value="PROTEIN-EXPORT MEMBRANE PROTEIN SECG"/>
    <property type="match status" value="1"/>
</dbReference>
<feature type="region of interest" description="Disordered" evidence="13">
    <location>
        <begin position="91"/>
        <end position="120"/>
    </location>
</feature>
<evidence type="ECO:0000256" key="13">
    <source>
        <dbReference type="SAM" id="MobiDB-lite"/>
    </source>
</evidence>
<evidence type="ECO:0000256" key="1">
    <source>
        <dbReference type="ARBA" id="ARBA00004651"/>
    </source>
</evidence>
<keyword evidence="4 12" id="KW-0813">Transport</keyword>
<comment type="caution">
    <text evidence="14">The sequence shown here is derived from an EMBL/GenBank/DDBJ whole genome shotgun (WGS) entry which is preliminary data.</text>
</comment>
<dbReference type="GO" id="GO:0005886">
    <property type="term" value="C:plasma membrane"/>
    <property type="evidence" value="ECO:0007669"/>
    <property type="project" value="UniProtKB-SubCell"/>
</dbReference>
<keyword evidence="6 12" id="KW-0812">Transmembrane</keyword>
<comment type="function">
    <text evidence="11 12">Involved in protein export. Participates in an early event of protein translocation.</text>
</comment>
<dbReference type="EMBL" id="QXTF01000001">
    <property type="protein sequence ID" value="RIX31742.1"/>
    <property type="molecule type" value="Genomic_DNA"/>
</dbReference>
<accession>A0A418Q109</accession>
<organism evidence="14 15">
    <name type="scientific">Sphingomonas edaphi</name>
    <dbReference type="NCBI Taxonomy" id="2315689"/>
    <lineage>
        <taxon>Bacteria</taxon>
        <taxon>Pseudomonadati</taxon>
        <taxon>Pseudomonadota</taxon>
        <taxon>Alphaproteobacteria</taxon>
        <taxon>Sphingomonadales</taxon>
        <taxon>Sphingomonadaceae</taxon>
        <taxon>Sphingomonas</taxon>
    </lineage>
</organism>
<keyword evidence="9 12" id="KW-0811">Translocation</keyword>
<dbReference type="GO" id="GO:0009306">
    <property type="term" value="P:protein secretion"/>
    <property type="evidence" value="ECO:0007669"/>
    <property type="project" value="UniProtKB-UniRule"/>
</dbReference>
<gene>
    <name evidence="14" type="primary">secG</name>
    <name evidence="14" type="ORF">D3M59_01680</name>
</gene>